<reference evidence="10 11" key="1">
    <citation type="submission" date="2019-12" db="EMBL/GenBank/DDBJ databases">
        <authorList>
            <person name="Floudas D."/>
            <person name="Bentzer J."/>
            <person name="Ahren D."/>
            <person name="Johansson T."/>
            <person name="Persson P."/>
            <person name="Tunlid A."/>
        </authorList>
    </citation>
    <scope>NUCLEOTIDE SEQUENCE [LARGE SCALE GENOMIC DNA]</scope>
    <source>
        <strain evidence="10 11">CBS 102.39</strain>
    </source>
</reference>
<dbReference type="GO" id="GO:0035673">
    <property type="term" value="F:oligopeptide transmembrane transporter activity"/>
    <property type="evidence" value="ECO:0007669"/>
    <property type="project" value="InterPro"/>
</dbReference>
<feature type="transmembrane region" description="Helical" evidence="9">
    <location>
        <begin position="32"/>
        <end position="49"/>
    </location>
</feature>
<evidence type="ECO:0000256" key="1">
    <source>
        <dbReference type="ARBA" id="ARBA00004141"/>
    </source>
</evidence>
<keyword evidence="4 9" id="KW-0812">Transmembrane</keyword>
<feature type="transmembrane region" description="Helical" evidence="9">
    <location>
        <begin position="61"/>
        <end position="86"/>
    </location>
</feature>
<evidence type="ECO:0000256" key="3">
    <source>
        <dbReference type="ARBA" id="ARBA00022448"/>
    </source>
</evidence>
<sequence>MLTRRYPNTILNYLNFPLIFSGVGLIPPATSVNYVPWAIIGFIFQYIIRRKHFSWWAKYNYVLSAALDAGTAVGLILIFFCLQFPLDGELGKDTIQAWWGNSVYKQTLDWNNTALRQISPGSTFDGKW</sequence>
<evidence type="ECO:0000256" key="6">
    <source>
        <dbReference type="ARBA" id="ARBA00022927"/>
    </source>
</evidence>
<evidence type="ECO:0000256" key="9">
    <source>
        <dbReference type="SAM" id="Phobius"/>
    </source>
</evidence>
<protein>
    <recommendedName>
        <fullName evidence="12">Oligopeptide transporter</fullName>
    </recommendedName>
</protein>
<accession>A0A8H4QGE8</accession>
<gene>
    <name evidence="10" type="ORF">D9613_010457</name>
</gene>
<dbReference type="PANTHER" id="PTHR22601">
    <property type="entry name" value="ISP4 LIKE PROTEIN"/>
    <property type="match status" value="1"/>
</dbReference>
<dbReference type="GO" id="GO:0016020">
    <property type="term" value="C:membrane"/>
    <property type="evidence" value="ECO:0007669"/>
    <property type="project" value="UniProtKB-SubCell"/>
</dbReference>
<evidence type="ECO:0000256" key="4">
    <source>
        <dbReference type="ARBA" id="ARBA00022692"/>
    </source>
</evidence>
<evidence type="ECO:0000256" key="8">
    <source>
        <dbReference type="ARBA" id="ARBA00023136"/>
    </source>
</evidence>
<evidence type="ECO:0000256" key="5">
    <source>
        <dbReference type="ARBA" id="ARBA00022856"/>
    </source>
</evidence>
<evidence type="ECO:0000256" key="2">
    <source>
        <dbReference type="ARBA" id="ARBA00008807"/>
    </source>
</evidence>
<dbReference type="InterPro" id="IPR004813">
    <property type="entry name" value="OPT"/>
</dbReference>
<evidence type="ECO:0000313" key="11">
    <source>
        <dbReference type="Proteomes" id="UP000521872"/>
    </source>
</evidence>
<dbReference type="Proteomes" id="UP000521872">
    <property type="component" value="Unassembled WGS sequence"/>
</dbReference>
<comment type="caution">
    <text evidence="10">The sequence shown here is derived from an EMBL/GenBank/DDBJ whole genome shotgun (WGS) entry which is preliminary data.</text>
</comment>
<evidence type="ECO:0008006" key="12">
    <source>
        <dbReference type="Google" id="ProtNLM"/>
    </source>
</evidence>
<keyword evidence="7 9" id="KW-1133">Transmembrane helix</keyword>
<keyword evidence="6" id="KW-0653">Protein transport</keyword>
<comment type="similarity">
    <text evidence="2">Belongs to the oligopeptide OPT transporter family.</text>
</comment>
<dbReference type="GO" id="GO:0015031">
    <property type="term" value="P:protein transport"/>
    <property type="evidence" value="ECO:0007669"/>
    <property type="project" value="UniProtKB-KW"/>
</dbReference>
<evidence type="ECO:0000313" key="10">
    <source>
        <dbReference type="EMBL" id="KAF4610330.1"/>
    </source>
</evidence>
<dbReference type="AlphaFoldDB" id="A0A8H4QGE8"/>
<organism evidence="10 11">
    <name type="scientific">Agrocybe pediades</name>
    <dbReference type="NCBI Taxonomy" id="84607"/>
    <lineage>
        <taxon>Eukaryota</taxon>
        <taxon>Fungi</taxon>
        <taxon>Dikarya</taxon>
        <taxon>Basidiomycota</taxon>
        <taxon>Agaricomycotina</taxon>
        <taxon>Agaricomycetes</taxon>
        <taxon>Agaricomycetidae</taxon>
        <taxon>Agaricales</taxon>
        <taxon>Agaricineae</taxon>
        <taxon>Strophariaceae</taxon>
        <taxon>Agrocybe</taxon>
    </lineage>
</organism>
<keyword evidence="5" id="KW-0571">Peptide transport</keyword>
<dbReference type="EMBL" id="JAACJL010000059">
    <property type="protein sequence ID" value="KAF4610330.1"/>
    <property type="molecule type" value="Genomic_DNA"/>
</dbReference>
<dbReference type="Pfam" id="PF03169">
    <property type="entry name" value="OPT"/>
    <property type="match status" value="1"/>
</dbReference>
<evidence type="ECO:0000256" key="7">
    <source>
        <dbReference type="ARBA" id="ARBA00022989"/>
    </source>
</evidence>
<dbReference type="InterPro" id="IPR004648">
    <property type="entry name" value="Oligpept_transpt"/>
</dbReference>
<name>A0A8H4QGE8_9AGAR</name>
<keyword evidence="3" id="KW-0813">Transport</keyword>
<keyword evidence="11" id="KW-1185">Reference proteome</keyword>
<proteinExistence type="inferred from homology"/>
<comment type="subcellular location">
    <subcellularLocation>
        <location evidence="1">Membrane</location>
        <topology evidence="1">Multi-pass membrane protein</topology>
    </subcellularLocation>
</comment>
<keyword evidence="8 9" id="KW-0472">Membrane</keyword>